<dbReference type="Proteomes" id="UP000032900">
    <property type="component" value="Unassembled WGS sequence"/>
</dbReference>
<dbReference type="RefSeq" id="WP_062125805.1">
    <property type="nucleotide sequence ID" value="NZ_BAZW01000027.1"/>
</dbReference>
<accession>A0A0E9LZV1</accession>
<dbReference type="Gene3D" id="2.40.420.20">
    <property type="match status" value="1"/>
</dbReference>
<comment type="caution">
    <text evidence="2">The sequence shown here is derived from an EMBL/GenBank/DDBJ whole genome shotgun (WGS) entry which is preliminary data.</text>
</comment>
<sequence>MPKEAVLYRQNRQVAFIYEEGKAIWKYVETSHENSTHVAIIDGLEEGMEVIVENNLNLAHESLVSVVNQQ</sequence>
<dbReference type="EMBL" id="BAZW01000027">
    <property type="protein sequence ID" value="GAO30656.1"/>
    <property type="molecule type" value="Genomic_DNA"/>
</dbReference>
<gene>
    <name evidence="2" type="ORF">JCM15548_12951</name>
</gene>
<dbReference type="OrthoDB" id="1522646at2"/>
<feature type="domain" description="Multidrug resistance protein MdtA-like C-terminal permuted SH3" evidence="1">
    <location>
        <begin position="10"/>
        <end position="53"/>
    </location>
</feature>
<dbReference type="InterPro" id="IPR058627">
    <property type="entry name" value="MdtA-like_C"/>
</dbReference>
<name>A0A0E9LZV1_9BACT</name>
<dbReference type="Pfam" id="PF25967">
    <property type="entry name" value="RND-MFP_C"/>
    <property type="match status" value="1"/>
</dbReference>
<dbReference type="AlphaFoldDB" id="A0A0E9LZV1"/>
<evidence type="ECO:0000313" key="2">
    <source>
        <dbReference type="EMBL" id="GAO30656.1"/>
    </source>
</evidence>
<evidence type="ECO:0000259" key="1">
    <source>
        <dbReference type="Pfam" id="PF25967"/>
    </source>
</evidence>
<reference evidence="2 3" key="1">
    <citation type="journal article" date="2015" name="Microbes Environ.">
        <title>Distribution and evolution of nitrogen fixation genes in the phylum bacteroidetes.</title>
        <authorList>
            <person name="Inoue J."/>
            <person name="Oshima K."/>
            <person name="Suda W."/>
            <person name="Sakamoto M."/>
            <person name="Iino T."/>
            <person name="Noda S."/>
            <person name="Hongoh Y."/>
            <person name="Hattori M."/>
            <person name="Ohkuma M."/>
        </authorList>
    </citation>
    <scope>NUCLEOTIDE SEQUENCE [LARGE SCALE GENOMIC DNA]</scope>
    <source>
        <strain evidence="2">JCM 15548</strain>
    </source>
</reference>
<keyword evidence="3" id="KW-1185">Reference proteome</keyword>
<organism evidence="2 3">
    <name type="scientific">Geofilum rubicundum JCM 15548</name>
    <dbReference type="NCBI Taxonomy" id="1236989"/>
    <lineage>
        <taxon>Bacteria</taxon>
        <taxon>Pseudomonadati</taxon>
        <taxon>Bacteroidota</taxon>
        <taxon>Bacteroidia</taxon>
        <taxon>Marinilabiliales</taxon>
        <taxon>Marinilabiliaceae</taxon>
        <taxon>Geofilum</taxon>
    </lineage>
</organism>
<protein>
    <submittedName>
        <fullName evidence="2">Probable Co/Zn/Cd efflux system membrane fusion protein</fullName>
    </submittedName>
</protein>
<proteinExistence type="predicted"/>
<dbReference type="STRING" id="1236989.JCM15548_12951"/>
<evidence type="ECO:0000313" key="3">
    <source>
        <dbReference type="Proteomes" id="UP000032900"/>
    </source>
</evidence>